<dbReference type="PATRIC" id="fig|1423744.4.peg.536"/>
<dbReference type="GO" id="GO:0005886">
    <property type="term" value="C:plasma membrane"/>
    <property type="evidence" value="ECO:0007669"/>
    <property type="project" value="UniProtKB-SubCell"/>
</dbReference>
<dbReference type="EMBL" id="AYZL01000019">
    <property type="protein sequence ID" value="KRN03993.1"/>
    <property type="molecule type" value="Genomic_DNA"/>
</dbReference>
<dbReference type="Proteomes" id="UP000051378">
    <property type="component" value="Unassembled WGS sequence"/>
</dbReference>
<feature type="transmembrane region" description="Helical" evidence="7">
    <location>
        <begin position="388"/>
        <end position="411"/>
    </location>
</feature>
<evidence type="ECO:0000256" key="1">
    <source>
        <dbReference type="ARBA" id="ARBA00004651"/>
    </source>
</evidence>
<gene>
    <name evidence="8" type="ORF">FC86_GL000520</name>
</gene>
<feature type="transmembrane region" description="Helical" evidence="7">
    <location>
        <begin position="236"/>
        <end position="256"/>
    </location>
</feature>
<keyword evidence="5 7" id="KW-1133">Transmembrane helix</keyword>
<feature type="transmembrane region" description="Helical" evidence="7">
    <location>
        <begin position="51"/>
        <end position="73"/>
    </location>
</feature>
<dbReference type="OrthoDB" id="2293709at2"/>
<dbReference type="PANTHER" id="PTHR43266:SF2">
    <property type="entry name" value="MAJOR FACILITATOR SUPERFAMILY (MFS) PROFILE DOMAIN-CONTAINING PROTEIN"/>
    <property type="match status" value="1"/>
</dbReference>
<dbReference type="InterPro" id="IPR036259">
    <property type="entry name" value="MFS_trans_sf"/>
</dbReference>
<dbReference type="GO" id="GO:0022857">
    <property type="term" value="F:transmembrane transporter activity"/>
    <property type="evidence" value="ECO:0007669"/>
    <property type="project" value="InterPro"/>
</dbReference>
<dbReference type="Gene3D" id="1.20.1250.20">
    <property type="entry name" value="MFS general substrate transporter like domains"/>
    <property type="match status" value="1"/>
</dbReference>
<dbReference type="SUPFAM" id="SSF103473">
    <property type="entry name" value="MFS general substrate transporter"/>
    <property type="match status" value="1"/>
</dbReference>
<accession>A0A0R2DIX8</accession>
<evidence type="ECO:0000256" key="2">
    <source>
        <dbReference type="ARBA" id="ARBA00022448"/>
    </source>
</evidence>
<evidence type="ECO:0000256" key="3">
    <source>
        <dbReference type="ARBA" id="ARBA00022475"/>
    </source>
</evidence>
<dbReference type="PANTHER" id="PTHR43266">
    <property type="entry name" value="MACROLIDE-EFFLUX PROTEIN"/>
    <property type="match status" value="1"/>
</dbReference>
<feature type="transmembrane region" description="Helical" evidence="7">
    <location>
        <begin position="325"/>
        <end position="344"/>
    </location>
</feature>
<feature type="transmembrane region" description="Helical" evidence="7">
    <location>
        <begin position="94"/>
        <end position="117"/>
    </location>
</feature>
<dbReference type="AlphaFoldDB" id="A0A0R2DIX8"/>
<feature type="transmembrane region" description="Helical" evidence="7">
    <location>
        <begin position="356"/>
        <end position="382"/>
    </location>
</feature>
<evidence type="ECO:0000256" key="7">
    <source>
        <dbReference type="SAM" id="Phobius"/>
    </source>
</evidence>
<evidence type="ECO:0000256" key="6">
    <source>
        <dbReference type="ARBA" id="ARBA00023136"/>
    </source>
</evidence>
<comment type="caution">
    <text evidence="8">The sequence shown here is derived from an EMBL/GenBank/DDBJ whole genome shotgun (WGS) entry which is preliminary data.</text>
</comment>
<feature type="transmembrane region" description="Helical" evidence="7">
    <location>
        <begin position="302"/>
        <end position="319"/>
    </location>
</feature>
<organism evidence="8 9">
    <name type="scientific">Holzapfeliella floricola DSM 23037 = JCM 16512</name>
    <dbReference type="NCBI Taxonomy" id="1423744"/>
    <lineage>
        <taxon>Bacteria</taxon>
        <taxon>Bacillati</taxon>
        <taxon>Bacillota</taxon>
        <taxon>Bacilli</taxon>
        <taxon>Lactobacillales</taxon>
        <taxon>Lactobacillaceae</taxon>
        <taxon>Holzapfeliella</taxon>
    </lineage>
</organism>
<dbReference type="Pfam" id="PF07690">
    <property type="entry name" value="MFS_1"/>
    <property type="match status" value="1"/>
</dbReference>
<protein>
    <recommendedName>
        <fullName evidence="10">Major Facilitator Superfamily protein</fullName>
    </recommendedName>
</protein>
<keyword evidence="2" id="KW-0813">Transport</keyword>
<proteinExistence type="predicted"/>
<keyword evidence="3" id="KW-1003">Cell membrane</keyword>
<sequence length="416" mass="45541">MFNTIHNQIQFLKKNSAFTQLASINLFSKIGDRLFYTVLLSIAATLPEPHLAITIIAISETLPLLLGVFLGSLADQQHRKPKQLISTGFFRFGLYLLVGILLNYTSTLSLIVSIALFNFLSDLLGNYSSALIAPFTKLMVNPSDMSKAQSLISITSQLLSAVATFLGAYLMTIFLPKTIAWLNAFIFLIVAISFWLLKSKLTSYNQQLSIQKQPSWKLIKTNFSSLLKNKPILNDLLQLALLNGSLGGLTPIYVLFLQSNTPNSTNISALMISLLSATITISMIIGNSLSSICLTKISTQKLALVANVFLILLGIGFLVDQITIILLSVAITGSLIGIISPRFTTLVIQKYPATQLGGIITTVNSVLVMMPPVTSFLFPLLASANSQFSYYLFIGFALVTISLNFWLSFLAKKPLH</sequence>
<keyword evidence="9" id="KW-1185">Reference proteome</keyword>
<comment type="subcellular location">
    <subcellularLocation>
        <location evidence="1">Cell membrane</location>
        <topology evidence="1">Multi-pass membrane protein</topology>
    </subcellularLocation>
</comment>
<dbReference type="RefSeq" id="WP_056974747.1">
    <property type="nucleotide sequence ID" value="NZ_AYZL01000019.1"/>
</dbReference>
<feature type="transmembrane region" description="Helical" evidence="7">
    <location>
        <begin position="268"/>
        <end position="290"/>
    </location>
</feature>
<keyword evidence="4 7" id="KW-0812">Transmembrane</keyword>
<reference evidence="8 9" key="1">
    <citation type="journal article" date="2015" name="Genome Announc.">
        <title>Expanding the biotechnology potential of lactobacilli through comparative genomics of 213 strains and associated genera.</title>
        <authorList>
            <person name="Sun Z."/>
            <person name="Harris H.M."/>
            <person name="McCann A."/>
            <person name="Guo C."/>
            <person name="Argimon S."/>
            <person name="Zhang W."/>
            <person name="Yang X."/>
            <person name="Jeffery I.B."/>
            <person name="Cooney J.C."/>
            <person name="Kagawa T.F."/>
            <person name="Liu W."/>
            <person name="Song Y."/>
            <person name="Salvetti E."/>
            <person name="Wrobel A."/>
            <person name="Rasinkangas P."/>
            <person name="Parkhill J."/>
            <person name="Rea M.C."/>
            <person name="O'Sullivan O."/>
            <person name="Ritari J."/>
            <person name="Douillard F.P."/>
            <person name="Paul Ross R."/>
            <person name="Yang R."/>
            <person name="Briner A.E."/>
            <person name="Felis G.E."/>
            <person name="de Vos W.M."/>
            <person name="Barrangou R."/>
            <person name="Klaenhammer T.R."/>
            <person name="Caufield P.W."/>
            <person name="Cui Y."/>
            <person name="Zhang H."/>
            <person name="O'Toole P.W."/>
        </authorList>
    </citation>
    <scope>NUCLEOTIDE SEQUENCE [LARGE SCALE GENOMIC DNA]</scope>
    <source>
        <strain evidence="8 9">DSM 23037</strain>
    </source>
</reference>
<evidence type="ECO:0008006" key="10">
    <source>
        <dbReference type="Google" id="ProtNLM"/>
    </source>
</evidence>
<evidence type="ECO:0000256" key="4">
    <source>
        <dbReference type="ARBA" id="ARBA00022692"/>
    </source>
</evidence>
<evidence type="ECO:0000313" key="9">
    <source>
        <dbReference type="Proteomes" id="UP000051378"/>
    </source>
</evidence>
<name>A0A0R2DIX8_9LACO</name>
<dbReference type="InterPro" id="IPR011701">
    <property type="entry name" value="MFS"/>
</dbReference>
<evidence type="ECO:0000313" key="8">
    <source>
        <dbReference type="EMBL" id="KRN03993.1"/>
    </source>
</evidence>
<feature type="transmembrane region" description="Helical" evidence="7">
    <location>
        <begin position="179"/>
        <end position="197"/>
    </location>
</feature>
<dbReference type="STRING" id="1423744.FC86_GL000520"/>
<keyword evidence="6 7" id="KW-0472">Membrane</keyword>
<evidence type="ECO:0000256" key="5">
    <source>
        <dbReference type="ARBA" id="ARBA00022989"/>
    </source>
</evidence>